<dbReference type="InterPro" id="IPR022742">
    <property type="entry name" value="Hydrolase_4"/>
</dbReference>
<keyword evidence="3" id="KW-1185">Reference proteome</keyword>
<dbReference type="InterPro" id="IPR000073">
    <property type="entry name" value="AB_hydrolase_1"/>
</dbReference>
<organism evidence="2 3">
    <name type="scientific">Kibdelosporangium phytohabitans</name>
    <dbReference type="NCBI Taxonomy" id="860235"/>
    <lineage>
        <taxon>Bacteria</taxon>
        <taxon>Bacillati</taxon>
        <taxon>Actinomycetota</taxon>
        <taxon>Actinomycetes</taxon>
        <taxon>Pseudonocardiales</taxon>
        <taxon>Pseudonocardiaceae</taxon>
        <taxon>Kibdelosporangium</taxon>
    </lineage>
</organism>
<accession>A0A0N9I2G6</accession>
<dbReference type="RefSeq" id="WP_054292127.1">
    <property type="nucleotide sequence ID" value="NZ_CP012752.1"/>
</dbReference>
<dbReference type="SUPFAM" id="SSF53474">
    <property type="entry name" value="alpha/beta-Hydrolases"/>
    <property type="match status" value="1"/>
</dbReference>
<sequence length="273" mass="29150">MPEFAGSTGTIHYRTWVPDEPGALLVHYHGLGEHVGLYEPFAAALNAAGIAVWAHDQLGHGRSDGTRVLIDNVDHLLDDAQTLLELARTAHPGLPVVLSGHSLGSAVATLLTAERLLPTHHAPSGLVLAGSSLVHVPGADSALVELLASGIDPMDLRKDPGEMSRNEAYARQIREDPLTWQGGIRLETLQALGIGAARLSAVIESQVLDVPVLLLHGEKDDMAPAAGAREAARLLPDARVVVFPDDLHNILNEIDREEVWKTLIGFVKEVTGD</sequence>
<dbReference type="PRINTS" id="PR00111">
    <property type="entry name" value="ABHYDROLASE"/>
</dbReference>
<dbReference type="GO" id="GO:0003824">
    <property type="term" value="F:catalytic activity"/>
    <property type="evidence" value="ECO:0007669"/>
    <property type="project" value="UniProtKB-ARBA"/>
</dbReference>
<dbReference type="Gene3D" id="3.40.50.1820">
    <property type="entry name" value="alpha/beta hydrolase"/>
    <property type="match status" value="1"/>
</dbReference>
<dbReference type="KEGG" id="kphy:AOZ06_28015"/>
<reference evidence="2 3" key="1">
    <citation type="submission" date="2015-07" db="EMBL/GenBank/DDBJ databases">
        <title>Genome sequencing of Kibdelosporangium phytohabitans.</title>
        <authorList>
            <person name="Qin S."/>
            <person name="Xing K."/>
        </authorList>
    </citation>
    <scope>NUCLEOTIDE SEQUENCE [LARGE SCALE GENOMIC DNA]</scope>
    <source>
        <strain evidence="2 3">KLBMP1111</strain>
    </source>
</reference>
<dbReference type="InterPro" id="IPR029058">
    <property type="entry name" value="AB_hydrolase_fold"/>
</dbReference>
<dbReference type="PANTHER" id="PTHR11614">
    <property type="entry name" value="PHOSPHOLIPASE-RELATED"/>
    <property type="match status" value="1"/>
</dbReference>
<dbReference type="OrthoDB" id="9806902at2"/>
<feature type="domain" description="Serine aminopeptidase S33" evidence="1">
    <location>
        <begin position="20"/>
        <end position="255"/>
    </location>
</feature>
<evidence type="ECO:0000259" key="1">
    <source>
        <dbReference type="Pfam" id="PF12146"/>
    </source>
</evidence>
<evidence type="ECO:0000313" key="3">
    <source>
        <dbReference type="Proteomes" id="UP000063699"/>
    </source>
</evidence>
<dbReference type="Pfam" id="PF12146">
    <property type="entry name" value="Hydrolase_4"/>
    <property type="match status" value="1"/>
</dbReference>
<dbReference type="AlphaFoldDB" id="A0A0N9I2G6"/>
<dbReference type="EMBL" id="CP012752">
    <property type="protein sequence ID" value="ALG10224.1"/>
    <property type="molecule type" value="Genomic_DNA"/>
</dbReference>
<proteinExistence type="predicted"/>
<gene>
    <name evidence="2" type="ORF">AOZ06_28015</name>
</gene>
<dbReference type="Proteomes" id="UP000063699">
    <property type="component" value="Chromosome"/>
</dbReference>
<protein>
    <recommendedName>
        <fullName evidence="1">Serine aminopeptidase S33 domain-containing protein</fullName>
    </recommendedName>
</protein>
<dbReference type="InterPro" id="IPR051044">
    <property type="entry name" value="MAG_DAG_Lipase"/>
</dbReference>
<dbReference type="STRING" id="860235.AOZ06_28015"/>
<name>A0A0N9I2G6_9PSEU</name>
<evidence type="ECO:0000313" key="2">
    <source>
        <dbReference type="EMBL" id="ALG10224.1"/>
    </source>
</evidence>